<feature type="domain" description="SsuA/THI5-like" evidence="2">
    <location>
        <begin position="59"/>
        <end position="248"/>
    </location>
</feature>
<dbReference type="EMBL" id="CP033219">
    <property type="protein sequence ID" value="AZV77312.1"/>
    <property type="molecule type" value="Genomic_DNA"/>
</dbReference>
<gene>
    <name evidence="3" type="ORF">EBB79_05025</name>
</gene>
<accession>A0A3T0N003</accession>
<protein>
    <submittedName>
        <fullName evidence="3">ABC transporter substrate-binding protein</fullName>
    </submittedName>
</protein>
<feature type="chain" id="PRO_5019300771" evidence="1">
    <location>
        <begin position="24"/>
        <end position="334"/>
    </location>
</feature>
<evidence type="ECO:0000259" key="2">
    <source>
        <dbReference type="Pfam" id="PF09084"/>
    </source>
</evidence>
<dbReference type="Proteomes" id="UP000283063">
    <property type="component" value="Chromosome"/>
</dbReference>
<dbReference type="Gene3D" id="3.40.190.10">
    <property type="entry name" value="Periplasmic binding protein-like II"/>
    <property type="match status" value="2"/>
</dbReference>
<dbReference type="RefSeq" id="WP_127747867.1">
    <property type="nucleotide sequence ID" value="NZ_CP033219.1"/>
</dbReference>
<feature type="signal peptide" evidence="1">
    <location>
        <begin position="1"/>
        <end position="23"/>
    </location>
</feature>
<dbReference type="Pfam" id="PF09084">
    <property type="entry name" value="NMT1"/>
    <property type="match status" value="1"/>
</dbReference>
<dbReference type="InterPro" id="IPR015168">
    <property type="entry name" value="SsuA/THI5"/>
</dbReference>
<evidence type="ECO:0000313" key="3">
    <source>
        <dbReference type="EMBL" id="AZV77312.1"/>
    </source>
</evidence>
<dbReference type="OrthoDB" id="7331522at2"/>
<dbReference type="SUPFAM" id="SSF53850">
    <property type="entry name" value="Periplasmic binding protein-like II"/>
    <property type="match status" value="1"/>
</dbReference>
<keyword evidence="1" id="KW-0732">Signal</keyword>
<dbReference type="KEGG" id="sedi:EBB79_05025"/>
<evidence type="ECO:0000313" key="4">
    <source>
        <dbReference type="Proteomes" id="UP000283063"/>
    </source>
</evidence>
<evidence type="ECO:0000256" key="1">
    <source>
        <dbReference type="SAM" id="SignalP"/>
    </source>
</evidence>
<keyword evidence="4" id="KW-1185">Reference proteome</keyword>
<reference evidence="3 4" key="1">
    <citation type="submission" date="2018-10" db="EMBL/GenBank/DDBJ databases">
        <title>Parasedimentitalea marina sp. nov., a psychrophilic bacterium isolated from deep seawater of the New Britain Trench.</title>
        <authorList>
            <person name="Cao J."/>
        </authorList>
    </citation>
    <scope>NUCLEOTIDE SEQUENCE [LARGE SCALE GENOMIC DNA]</scope>
    <source>
        <strain evidence="3 4">W43</strain>
    </source>
</reference>
<sequence length="334" mass="36017">MLKRSILKGAGAAAVLAASFALAGIPAAAQDKGTMRVAFGDVPGGEMVNFMIAVARAAERGVKVETSYLQSEDLAAQAIVSGQADIGVGTPYALIQKVNAPIRMFYQLSMLRFNPVVNGDKYQAWTDLDGADVAVHGRGSGTEAIMQLMAKENGVTYNSVSYVPGSGVRAGALLQGRIDVSIVDYERRRLLEREAPEKFIFLPLPEIKATDEALYANREWLESESEAVAILVEELIKTWREINADPAAIVALREKYNVLPDIEQIEVDELVPAFTDGVSIDLFPNNGGSAESVVEDFTFFTTSGTLEGDAADFKVEDYWYLAPVDAAVDKLGAL</sequence>
<name>A0A3T0N003_9RHOB</name>
<organism evidence="3 4">
    <name type="scientific">Parasedimentitalea marina</name>
    <dbReference type="NCBI Taxonomy" id="2483033"/>
    <lineage>
        <taxon>Bacteria</taxon>
        <taxon>Pseudomonadati</taxon>
        <taxon>Pseudomonadota</taxon>
        <taxon>Alphaproteobacteria</taxon>
        <taxon>Rhodobacterales</taxon>
        <taxon>Paracoccaceae</taxon>
        <taxon>Parasedimentitalea</taxon>
    </lineage>
</organism>
<dbReference type="PANTHER" id="PTHR30024">
    <property type="entry name" value="ALIPHATIC SULFONATES-BINDING PROTEIN-RELATED"/>
    <property type="match status" value="1"/>
</dbReference>
<dbReference type="CDD" id="cd00648">
    <property type="entry name" value="Periplasmic_Binding_Protein_Type_2"/>
    <property type="match status" value="1"/>
</dbReference>
<proteinExistence type="predicted"/>
<dbReference type="AlphaFoldDB" id="A0A3T0N003"/>